<dbReference type="InterPro" id="IPR019479">
    <property type="entry name" value="Peroxiredoxin_C"/>
</dbReference>
<dbReference type="InterPro" id="IPR036249">
    <property type="entry name" value="Thioredoxin-like_sf"/>
</dbReference>
<keyword evidence="2 9" id="KW-0963">Cytoplasm</keyword>
<evidence type="ECO:0000256" key="10">
    <source>
        <dbReference type="PIRSR" id="PIRSR000239-1"/>
    </source>
</evidence>
<dbReference type="GO" id="GO:0006979">
    <property type="term" value="P:response to oxidative stress"/>
    <property type="evidence" value="ECO:0007669"/>
    <property type="project" value="TreeGrafter"/>
</dbReference>
<comment type="function">
    <text evidence="8 9">Thiol-specific peroxidase that catalyzes the reduction of hydrogen peroxide and organic hydroperoxides to water and alcohols, respectively. Plays a role in cell protection against oxidative stress by detoxifying peroxides.</text>
</comment>
<protein>
    <recommendedName>
        <fullName evidence="9">Peroxiredoxin</fullName>
        <ecNumber evidence="9">1.11.1.24</ecNumber>
    </recommendedName>
    <alternativeName>
        <fullName evidence="9">Thioredoxin peroxidase</fullName>
    </alternativeName>
    <alternativeName>
        <fullName evidence="9">Thioredoxin-dependent peroxiredoxin</fullName>
    </alternativeName>
</protein>
<dbReference type="InterPro" id="IPR022915">
    <property type="entry name" value="Peroxiredoxin_TDXH"/>
</dbReference>
<comment type="catalytic activity">
    <reaction evidence="9">
        <text>a hydroperoxide + [thioredoxin]-dithiol = an alcohol + [thioredoxin]-disulfide + H2O</text>
        <dbReference type="Rhea" id="RHEA:62620"/>
        <dbReference type="Rhea" id="RHEA-COMP:10698"/>
        <dbReference type="Rhea" id="RHEA-COMP:10700"/>
        <dbReference type="ChEBI" id="CHEBI:15377"/>
        <dbReference type="ChEBI" id="CHEBI:29950"/>
        <dbReference type="ChEBI" id="CHEBI:30879"/>
        <dbReference type="ChEBI" id="CHEBI:35924"/>
        <dbReference type="ChEBI" id="CHEBI:50058"/>
        <dbReference type="EC" id="1.11.1.24"/>
    </reaction>
</comment>
<dbReference type="GO" id="GO:0033554">
    <property type="term" value="P:cellular response to stress"/>
    <property type="evidence" value="ECO:0007669"/>
    <property type="project" value="TreeGrafter"/>
</dbReference>
<dbReference type="STRING" id="742817.HMPREF9449_00383"/>
<dbReference type="Pfam" id="PF00578">
    <property type="entry name" value="AhpC-TSA"/>
    <property type="match status" value="1"/>
</dbReference>
<dbReference type="Proteomes" id="UP000004892">
    <property type="component" value="Unassembled WGS sequence"/>
</dbReference>
<dbReference type="Gene3D" id="3.40.30.10">
    <property type="entry name" value="Glutaredoxin"/>
    <property type="match status" value="1"/>
</dbReference>
<dbReference type="PATRIC" id="fig|742817.3.peg.406"/>
<feature type="domain" description="Thioredoxin" evidence="11">
    <location>
        <begin position="12"/>
        <end position="174"/>
    </location>
</feature>
<dbReference type="GO" id="GO:0042744">
    <property type="term" value="P:hydrogen peroxide catabolic process"/>
    <property type="evidence" value="ECO:0007669"/>
    <property type="project" value="TreeGrafter"/>
</dbReference>
<reference evidence="12 13" key="1">
    <citation type="submission" date="2012-01" db="EMBL/GenBank/DDBJ databases">
        <title>The Genome Sequence of Odoribacter laneus YIT 12061.</title>
        <authorList>
            <consortium name="The Broad Institute Genome Sequencing Platform"/>
            <person name="Earl A."/>
            <person name="Ward D."/>
            <person name="Feldgarden M."/>
            <person name="Gevers D."/>
            <person name="Morotomi M."/>
            <person name="Young S.K."/>
            <person name="Zeng Q."/>
            <person name="Gargeya S."/>
            <person name="Fitzgerald M."/>
            <person name="Haas B."/>
            <person name="Abouelleil A."/>
            <person name="Alvarado L."/>
            <person name="Arachchi H.M."/>
            <person name="Berlin A."/>
            <person name="Chapman S.B."/>
            <person name="Gearin G."/>
            <person name="Goldberg J."/>
            <person name="Griggs A."/>
            <person name="Gujja S."/>
            <person name="Hansen M."/>
            <person name="Heiman D."/>
            <person name="Howarth C."/>
            <person name="Larimer J."/>
            <person name="Lui A."/>
            <person name="MacDonald P.J.P."/>
            <person name="McCowen C."/>
            <person name="Montmayeur A."/>
            <person name="Murphy C."/>
            <person name="Neiman D."/>
            <person name="Pearson M."/>
            <person name="Priest M."/>
            <person name="Roberts A."/>
            <person name="Saif S."/>
            <person name="Shea T."/>
            <person name="Sisk P."/>
            <person name="Stolte C."/>
            <person name="Sykes S."/>
            <person name="Wortman J."/>
            <person name="Nusbaum C."/>
            <person name="Birren B."/>
        </authorList>
    </citation>
    <scope>NUCLEOTIDE SEQUENCE [LARGE SCALE GENOMIC DNA]</scope>
    <source>
        <strain evidence="12 13">YIT 12061</strain>
    </source>
</reference>
<dbReference type="GO" id="GO:0005829">
    <property type="term" value="C:cytosol"/>
    <property type="evidence" value="ECO:0007669"/>
    <property type="project" value="TreeGrafter"/>
</dbReference>
<dbReference type="PANTHER" id="PTHR10681:SF128">
    <property type="entry name" value="THIOREDOXIN-DEPENDENT PEROXIDE REDUCTASE, MITOCHONDRIAL"/>
    <property type="match status" value="1"/>
</dbReference>
<comment type="subcellular location">
    <subcellularLocation>
        <location evidence="9">Cytoplasm</location>
    </subcellularLocation>
</comment>
<dbReference type="InterPro" id="IPR024706">
    <property type="entry name" value="Peroxiredoxin_AhpC-typ"/>
</dbReference>
<evidence type="ECO:0000256" key="5">
    <source>
        <dbReference type="ARBA" id="ARBA00023002"/>
    </source>
</evidence>
<dbReference type="AlphaFoldDB" id="H1DDP7"/>
<dbReference type="NCBIfam" id="NF009668">
    <property type="entry name" value="PRK13189.1"/>
    <property type="match status" value="1"/>
</dbReference>
<evidence type="ECO:0000313" key="13">
    <source>
        <dbReference type="Proteomes" id="UP000004892"/>
    </source>
</evidence>
<dbReference type="HOGENOM" id="CLU_042529_4_4_10"/>
<evidence type="ECO:0000256" key="3">
    <source>
        <dbReference type="ARBA" id="ARBA00022559"/>
    </source>
</evidence>
<evidence type="ECO:0000259" key="11">
    <source>
        <dbReference type="PROSITE" id="PS51352"/>
    </source>
</evidence>
<feature type="disulfide bond" description="Interchain (with Cys-54); in linked form" evidence="9">
    <location>
        <position position="222"/>
    </location>
</feature>
<dbReference type="PROSITE" id="PS51352">
    <property type="entry name" value="THIOREDOXIN_2"/>
    <property type="match status" value="1"/>
</dbReference>
<comment type="subunit">
    <text evidence="9">Homodecamer. Pentamer of dimers that assemble into a ring structure.</text>
</comment>
<dbReference type="HAMAP" id="MF_00401">
    <property type="entry name" value="Peroxiredoxin"/>
    <property type="match status" value="1"/>
</dbReference>
<dbReference type="EMBL" id="ADMC01000005">
    <property type="protein sequence ID" value="EHP50694.1"/>
    <property type="molecule type" value="Genomic_DNA"/>
</dbReference>
<evidence type="ECO:0000256" key="1">
    <source>
        <dbReference type="ARBA" id="ARBA00009796"/>
    </source>
</evidence>
<keyword evidence="5 9" id="KW-0560">Oxidoreductase</keyword>
<accession>H1DDP7</accession>
<comment type="caution">
    <text evidence="12">The sequence shown here is derived from an EMBL/GenBank/DDBJ whole genome shotgun (WGS) entry which is preliminary data.</text>
</comment>
<sequence>MQIMENDTHVMPRIGDDAPVFKAMTTRGEINFPDDYQGKWIILFSHPGDFTPVCTTEFITFGSMAEEFEKLNCQLVGLSIGGLYSHIAWLRTIQEKIDYKGMKNITICFPLIDDIGMNVAKAYGMLQPGESKTQAVRAVFFIDPEGTIRTILYYPMTLGRNFEEMKRILIGLQTIDHFGVALPADWQPGDEVIAPIPASMEKAEERVNDESEGIKCYEWFLCTKPLPLEKINKALRK</sequence>
<evidence type="ECO:0000256" key="7">
    <source>
        <dbReference type="ARBA" id="ARBA00025719"/>
    </source>
</evidence>
<dbReference type="SUPFAM" id="SSF52833">
    <property type="entry name" value="Thioredoxin-like"/>
    <property type="match status" value="1"/>
</dbReference>
<dbReference type="InterPro" id="IPR013766">
    <property type="entry name" value="Thioredoxin_domain"/>
</dbReference>
<comment type="miscellaneous">
    <text evidence="9">The active site is a conserved redox-active cysteine residue, the peroxidatic cysteine (C(P)), which makes the nucleophilic attack on the peroxide substrate. The peroxide oxidizes the C(P)-SH to cysteine sulfenic acid (C(P)-SOH), which then reacts with another cysteine residue, the resolving cysteine (C(R)), to form a disulfide bridge. The disulfide is subsequently reduced by an appropriate electron donor to complete the catalytic cycle. Although the primary sequence of this enzyme is similar to those of the 1-Cys Prx6 enzymes, its catalytic properties resemble those of the typical 2-Cys Prxs and C(R) is provided by the other dimeric subunit to form an intersubunit disulfide. The disulfide is subsequently reduced by thioredoxin.</text>
</comment>
<feature type="active site" description="Cysteine sulfenic acid (-SOH) intermediate; for peroxidase activity" evidence="10">
    <location>
        <position position="54"/>
    </location>
</feature>
<evidence type="ECO:0000256" key="2">
    <source>
        <dbReference type="ARBA" id="ARBA00022490"/>
    </source>
</evidence>
<feature type="disulfide bond" description="Interchain (with Cys-222); in linked form" evidence="9">
    <location>
        <position position="54"/>
    </location>
</feature>
<keyword evidence="3 9" id="KW-0575">Peroxidase</keyword>
<name>H1DDP7_9BACT</name>
<dbReference type="PIRSF" id="PIRSF000239">
    <property type="entry name" value="AHPC"/>
    <property type="match status" value="1"/>
</dbReference>
<dbReference type="eggNOG" id="COG0450">
    <property type="taxonomic scope" value="Bacteria"/>
</dbReference>
<organism evidence="12 13">
    <name type="scientific">Odoribacter laneus YIT 12061</name>
    <dbReference type="NCBI Taxonomy" id="742817"/>
    <lineage>
        <taxon>Bacteria</taxon>
        <taxon>Pseudomonadati</taxon>
        <taxon>Bacteroidota</taxon>
        <taxon>Bacteroidia</taxon>
        <taxon>Bacteroidales</taxon>
        <taxon>Odoribacteraceae</taxon>
        <taxon>Odoribacter</taxon>
    </lineage>
</organism>
<proteinExistence type="inferred from homology"/>
<feature type="disulfide bond" description="Alternate" evidence="9">
    <location>
        <begin position="216"/>
        <end position="222"/>
    </location>
</feature>
<dbReference type="InterPro" id="IPR045020">
    <property type="entry name" value="PRX_1cys"/>
</dbReference>
<dbReference type="Pfam" id="PF10417">
    <property type="entry name" value="1-cysPrx_C"/>
    <property type="match status" value="1"/>
</dbReference>
<comment type="similarity">
    <text evidence="7 9">Belongs to the peroxiredoxin family. Prx6 subfamily.</text>
</comment>
<dbReference type="GO" id="GO:0008379">
    <property type="term" value="F:thioredoxin peroxidase activity"/>
    <property type="evidence" value="ECO:0007669"/>
    <property type="project" value="TreeGrafter"/>
</dbReference>
<dbReference type="EC" id="1.11.1.24" evidence="9"/>
<evidence type="ECO:0000256" key="4">
    <source>
        <dbReference type="ARBA" id="ARBA00022862"/>
    </source>
</evidence>
<evidence type="ECO:0000256" key="6">
    <source>
        <dbReference type="ARBA" id="ARBA00023284"/>
    </source>
</evidence>
<dbReference type="InterPro" id="IPR000866">
    <property type="entry name" value="AhpC/TSA"/>
</dbReference>
<keyword evidence="6 9" id="KW-0676">Redox-active center</keyword>
<feature type="active site" description="Cysteine sulfenic acid (-SOH) intermediate" evidence="9">
    <location>
        <position position="54"/>
    </location>
</feature>
<dbReference type="InterPro" id="IPR050217">
    <property type="entry name" value="Peroxiredoxin"/>
</dbReference>
<gene>
    <name evidence="12" type="ORF">HMPREF9449_00383</name>
</gene>
<evidence type="ECO:0000256" key="8">
    <source>
        <dbReference type="ARBA" id="ARBA00037420"/>
    </source>
</evidence>
<feature type="binding site" evidence="9">
    <location>
        <position position="137"/>
    </location>
    <ligand>
        <name>substrate</name>
    </ligand>
</feature>
<keyword evidence="4 9" id="KW-0049">Antioxidant</keyword>
<dbReference type="Gene3D" id="3.30.1020.10">
    <property type="entry name" value="Antioxidant, Horf6, Chain A, domain2"/>
    <property type="match status" value="1"/>
</dbReference>
<dbReference type="CDD" id="cd03016">
    <property type="entry name" value="PRX_1cys"/>
    <property type="match status" value="1"/>
</dbReference>
<dbReference type="PANTHER" id="PTHR10681">
    <property type="entry name" value="THIOREDOXIN PEROXIDASE"/>
    <property type="match status" value="1"/>
</dbReference>
<dbReference type="GO" id="GO:0045454">
    <property type="term" value="P:cell redox homeostasis"/>
    <property type="evidence" value="ECO:0007669"/>
    <property type="project" value="TreeGrafter"/>
</dbReference>
<evidence type="ECO:0000256" key="9">
    <source>
        <dbReference type="HAMAP-Rule" id="MF_00401"/>
    </source>
</evidence>
<keyword evidence="9" id="KW-1015">Disulfide bond</keyword>
<keyword evidence="13" id="KW-1185">Reference proteome</keyword>
<comment type="similarity">
    <text evidence="1">Belongs to the peroxiredoxin family. AhpC/Prx1 subfamily.</text>
</comment>
<evidence type="ECO:0000313" key="12">
    <source>
        <dbReference type="EMBL" id="EHP50694.1"/>
    </source>
</evidence>